<feature type="region of interest" description="Disordered" evidence="1">
    <location>
        <begin position="49"/>
        <end position="86"/>
    </location>
</feature>
<gene>
    <name evidence="2" type="ORF">WSS_A24580</name>
</gene>
<dbReference type="AlphaFoldDB" id="K8XNY0"/>
<comment type="caution">
    <text evidence="2">The sequence shown here is derived from an EMBL/GenBank/DDBJ whole genome shotgun (WGS) entry which is preliminary data.</text>
</comment>
<proteinExistence type="predicted"/>
<accession>K8XNY0</accession>
<feature type="compositionally biased region" description="Basic residues" evidence="1">
    <location>
        <begin position="1"/>
        <end position="19"/>
    </location>
</feature>
<dbReference type="EMBL" id="AJYC02000074">
    <property type="protein sequence ID" value="EKT79932.1"/>
    <property type="molecule type" value="Genomic_DNA"/>
</dbReference>
<organism evidence="2 3">
    <name type="scientific">Rhodococcus opacus M213</name>
    <dbReference type="NCBI Taxonomy" id="1129896"/>
    <lineage>
        <taxon>Bacteria</taxon>
        <taxon>Bacillati</taxon>
        <taxon>Actinomycetota</taxon>
        <taxon>Actinomycetes</taxon>
        <taxon>Mycobacteriales</taxon>
        <taxon>Nocardiaceae</taxon>
        <taxon>Rhodococcus</taxon>
    </lineage>
</organism>
<reference evidence="2 3" key="1">
    <citation type="journal article" date="2013" name="Genome Announc.">
        <title>Draft Genome Sequence of Rhodococcus opacus Strain M213 Shows a Diverse Catabolic Potential.</title>
        <authorList>
            <person name="Pathak A."/>
            <person name="Green S.J."/>
            <person name="Ogram A."/>
            <person name="Chauhan A."/>
        </authorList>
    </citation>
    <scope>NUCLEOTIDE SEQUENCE [LARGE SCALE GENOMIC DNA]</scope>
    <source>
        <strain evidence="2 3">M213</strain>
    </source>
</reference>
<evidence type="ECO:0000256" key="1">
    <source>
        <dbReference type="SAM" id="MobiDB-lite"/>
    </source>
</evidence>
<dbReference type="Proteomes" id="UP000005951">
    <property type="component" value="Unassembled WGS sequence"/>
</dbReference>
<sequence>MWSCGNRRRADHTGTHNRRGAPISCRFSLTCGNKSEPVTDVVDVVVNDDGPEQRALDSKGEQADERTAEHAAGRAPGDLDPPPRGR</sequence>
<feature type="compositionally biased region" description="Basic and acidic residues" evidence="1">
    <location>
        <begin position="51"/>
        <end position="72"/>
    </location>
</feature>
<name>K8XNY0_RHOOP</name>
<evidence type="ECO:0000313" key="3">
    <source>
        <dbReference type="Proteomes" id="UP000005951"/>
    </source>
</evidence>
<feature type="region of interest" description="Disordered" evidence="1">
    <location>
        <begin position="1"/>
        <end position="23"/>
    </location>
</feature>
<protein>
    <submittedName>
        <fullName evidence="2">Sigma factor</fullName>
    </submittedName>
</protein>
<evidence type="ECO:0000313" key="2">
    <source>
        <dbReference type="EMBL" id="EKT79932.1"/>
    </source>
</evidence>